<comment type="caution">
    <text evidence="1">The sequence shown here is derived from an EMBL/GenBank/DDBJ whole genome shotgun (WGS) entry which is preliminary data.</text>
</comment>
<name>A0AA37WT06_9HYPH</name>
<sequence>MAEHSNISSTAFDGTVAWTALPAHVQARVGAAAVELGVAMAISEHARMPACRAGDEAMERAGELLREAVVGYDGVPEGAWWAGTGDEASVFSIPSVLGMVCQACGCSQLDPCPGGCGWHSGDLCTACVPNAGIATAAPLRPGDVVVDGVVRPEPPMPVQPLGRRLGEIARAIDGIDQGGGDER</sequence>
<proteinExistence type="predicted"/>
<protein>
    <submittedName>
        <fullName evidence="1">Uncharacterized protein</fullName>
    </submittedName>
</protein>
<accession>A0AA37WT06</accession>
<dbReference type="AlphaFoldDB" id="A0AA37WT06"/>
<organism evidence="1 2">
    <name type="scientific">Methylobacterium tardum</name>
    <dbReference type="NCBI Taxonomy" id="374432"/>
    <lineage>
        <taxon>Bacteria</taxon>
        <taxon>Pseudomonadati</taxon>
        <taxon>Pseudomonadota</taxon>
        <taxon>Alphaproteobacteria</taxon>
        <taxon>Hyphomicrobiales</taxon>
        <taxon>Methylobacteriaceae</taxon>
        <taxon>Methylobacterium</taxon>
    </lineage>
</organism>
<dbReference type="Proteomes" id="UP001157440">
    <property type="component" value="Unassembled WGS sequence"/>
</dbReference>
<dbReference type="RefSeq" id="WP_238193809.1">
    <property type="nucleotide sequence ID" value="NZ_BPQZ01000001.1"/>
</dbReference>
<evidence type="ECO:0000313" key="2">
    <source>
        <dbReference type="Proteomes" id="UP001157440"/>
    </source>
</evidence>
<keyword evidence="2" id="KW-1185">Reference proteome</keyword>
<evidence type="ECO:0000313" key="1">
    <source>
        <dbReference type="EMBL" id="GLS71636.1"/>
    </source>
</evidence>
<dbReference type="EMBL" id="BSPL01000017">
    <property type="protein sequence ID" value="GLS71636.1"/>
    <property type="molecule type" value="Genomic_DNA"/>
</dbReference>
<reference evidence="2" key="1">
    <citation type="journal article" date="2019" name="Int. J. Syst. Evol. Microbiol.">
        <title>The Global Catalogue of Microorganisms (GCM) 10K type strain sequencing project: providing services to taxonomists for standard genome sequencing and annotation.</title>
        <authorList>
            <consortium name="The Broad Institute Genomics Platform"/>
            <consortium name="The Broad Institute Genome Sequencing Center for Infectious Disease"/>
            <person name="Wu L."/>
            <person name="Ma J."/>
        </authorList>
    </citation>
    <scope>NUCLEOTIDE SEQUENCE [LARGE SCALE GENOMIC DNA]</scope>
    <source>
        <strain evidence="2">NBRC 103632</strain>
    </source>
</reference>
<gene>
    <name evidence="1" type="ORF">GCM10007890_36490</name>
</gene>